<feature type="compositionally biased region" description="Basic and acidic residues" evidence="1">
    <location>
        <begin position="170"/>
        <end position="230"/>
    </location>
</feature>
<evidence type="ECO:0000313" key="3">
    <source>
        <dbReference type="EMBL" id="CAH0382785.1"/>
    </source>
</evidence>
<keyword evidence="2" id="KW-0732">Signal</keyword>
<feature type="chain" id="PRO_5040153021" evidence="2">
    <location>
        <begin position="26"/>
        <end position="320"/>
    </location>
</feature>
<evidence type="ECO:0000256" key="2">
    <source>
        <dbReference type="SAM" id="SignalP"/>
    </source>
</evidence>
<dbReference type="EMBL" id="OU963871">
    <property type="protein sequence ID" value="CAH0382785.1"/>
    <property type="molecule type" value="Genomic_DNA"/>
</dbReference>
<organism evidence="3 4">
    <name type="scientific">Bemisia tabaci</name>
    <name type="common">Sweetpotato whitefly</name>
    <name type="synonym">Aleurodes tabaci</name>
    <dbReference type="NCBI Taxonomy" id="7038"/>
    <lineage>
        <taxon>Eukaryota</taxon>
        <taxon>Metazoa</taxon>
        <taxon>Ecdysozoa</taxon>
        <taxon>Arthropoda</taxon>
        <taxon>Hexapoda</taxon>
        <taxon>Insecta</taxon>
        <taxon>Pterygota</taxon>
        <taxon>Neoptera</taxon>
        <taxon>Paraneoptera</taxon>
        <taxon>Hemiptera</taxon>
        <taxon>Sternorrhyncha</taxon>
        <taxon>Aleyrodoidea</taxon>
        <taxon>Aleyrodidae</taxon>
        <taxon>Aleyrodinae</taxon>
        <taxon>Bemisia</taxon>
    </lineage>
</organism>
<feature type="region of interest" description="Disordered" evidence="1">
    <location>
        <begin position="170"/>
        <end position="238"/>
    </location>
</feature>
<evidence type="ECO:0000256" key="1">
    <source>
        <dbReference type="SAM" id="MobiDB-lite"/>
    </source>
</evidence>
<feature type="signal peptide" evidence="2">
    <location>
        <begin position="1"/>
        <end position="25"/>
    </location>
</feature>
<accession>A0A9P0EX25</accession>
<dbReference type="Proteomes" id="UP001152759">
    <property type="component" value="Chromosome 10"/>
</dbReference>
<proteinExistence type="predicted"/>
<reference evidence="3" key="1">
    <citation type="submission" date="2021-12" db="EMBL/GenBank/DDBJ databases">
        <authorList>
            <person name="King R."/>
        </authorList>
    </citation>
    <scope>NUCLEOTIDE SEQUENCE</scope>
</reference>
<gene>
    <name evidence="3" type="ORF">BEMITA_LOCUS2285</name>
</gene>
<evidence type="ECO:0000313" key="4">
    <source>
        <dbReference type="Proteomes" id="UP001152759"/>
    </source>
</evidence>
<keyword evidence="4" id="KW-1185">Reference proteome</keyword>
<dbReference type="AlphaFoldDB" id="A0A9P0EX25"/>
<sequence>MQHARLPVIFMTICLIQLFIRPTRPASLIPGAPDYVGSDDEVYCQTHDGYLKLPHFPIVWISSPIKRKMKPNGDYTCRLNEDAVKRFLDRHGVNFAEFKKKYNIGHLSLKYWMAHVQKSDIKLGYPPYKLDQLREEKRKAEALANKTYDEDGCKKHCEEKEGWIVEYRNGTKKDKGKDQGDHQNDIKPHGKGTDHGNHQNDIKSHGKGTDRGNQHNDNKTHDKGTDHGNQHTDFNPPRKLGLIHFTHARVTNDKKCLCELNQSEVQKCLVKQGKGRLSNNFAMLWGINHAQARQYLRDNGVDIGYAGTPKKVLGELVQGT</sequence>
<name>A0A9P0EX25_BEMTA</name>
<protein>
    <submittedName>
        <fullName evidence="3">Uncharacterized protein</fullName>
    </submittedName>
</protein>